<feature type="transmembrane region" description="Helical" evidence="7">
    <location>
        <begin position="280"/>
        <end position="303"/>
    </location>
</feature>
<dbReference type="InterPro" id="IPR000515">
    <property type="entry name" value="MetI-like"/>
</dbReference>
<evidence type="ECO:0000256" key="4">
    <source>
        <dbReference type="ARBA" id="ARBA00022692"/>
    </source>
</evidence>
<dbReference type="InterPro" id="IPR035906">
    <property type="entry name" value="MetI-like_sf"/>
</dbReference>
<evidence type="ECO:0000256" key="7">
    <source>
        <dbReference type="RuleBase" id="RU363032"/>
    </source>
</evidence>
<dbReference type="GO" id="GO:0005886">
    <property type="term" value="C:plasma membrane"/>
    <property type="evidence" value="ECO:0007669"/>
    <property type="project" value="UniProtKB-SubCell"/>
</dbReference>
<dbReference type="RefSeq" id="WP_060911502.1">
    <property type="nucleotide sequence ID" value="NZ_JAFCKD010000117.1"/>
</dbReference>
<dbReference type="CDD" id="cd06261">
    <property type="entry name" value="TM_PBP2"/>
    <property type="match status" value="1"/>
</dbReference>
<dbReference type="Proteomes" id="UP000063308">
    <property type="component" value="Chromosome"/>
</dbReference>
<protein>
    <submittedName>
        <fullName evidence="9">ABC transporter permease</fullName>
    </submittedName>
</protein>
<comment type="similarity">
    <text evidence="7">Belongs to the binding-protein-dependent transport system permease family.</text>
</comment>
<feature type="transmembrane region" description="Helical" evidence="7">
    <location>
        <begin position="26"/>
        <end position="53"/>
    </location>
</feature>
<dbReference type="PROSITE" id="PS50928">
    <property type="entry name" value="ABC_TM1"/>
    <property type="match status" value="1"/>
</dbReference>
<keyword evidence="5 7" id="KW-1133">Transmembrane helix</keyword>
<dbReference type="AlphaFoldDB" id="A0A0E4G0P8"/>
<evidence type="ECO:0000256" key="1">
    <source>
        <dbReference type="ARBA" id="ARBA00004651"/>
    </source>
</evidence>
<feature type="transmembrane region" description="Helical" evidence="7">
    <location>
        <begin position="123"/>
        <end position="143"/>
    </location>
</feature>
<evidence type="ECO:0000256" key="3">
    <source>
        <dbReference type="ARBA" id="ARBA00022475"/>
    </source>
</evidence>
<dbReference type="PANTHER" id="PTHR30193">
    <property type="entry name" value="ABC TRANSPORTER PERMEASE PROTEIN"/>
    <property type="match status" value="1"/>
</dbReference>
<evidence type="ECO:0000313" key="10">
    <source>
        <dbReference type="Proteomes" id="UP000063308"/>
    </source>
</evidence>
<proteinExistence type="inferred from homology"/>
<evidence type="ECO:0000256" key="5">
    <source>
        <dbReference type="ARBA" id="ARBA00022989"/>
    </source>
</evidence>
<gene>
    <name evidence="9" type="ORF">NK6_7796</name>
</gene>
<feature type="transmembrane region" description="Helical" evidence="7">
    <location>
        <begin position="171"/>
        <end position="194"/>
    </location>
</feature>
<reference evidence="9 10" key="1">
    <citation type="submission" date="2014-11" db="EMBL/GenBank/DDBJ databases">
        <title>Symbiosis island explosion on the genome of extra-slow-growing strains of soybean bradyrhizobia with massive insertion sequences.</title>
        <authorList>
            <person name="Iida T."/>
            <person name="Minamisawa K."/>
        </authorList>
    </citation>
    <scope>NUCLEOTIDE SEQUENCE [LARGE SCALE GENOMIC DNA]</scope>
    <source>
        <strain evidence="9 10">NK6</strain>
    </source>
</reference>
<organism evidence="9 10">
    <name type="scientific">Bradyrhizobium diazoefficiens</name>
    <dbReference type="NCBI Taxonomy" id="1355477"/>
    <lineage>
        <taxon>Bacteria</taxon>
        <taxon>Pseudomonadati</taxon>
        <taxon>Pseudomonadota</taxon>
        <taxon>Alphaproteobacteria</taxon>
        <taxon>Hyphomicrobiales</taxon>
        <taxon>Nitrobacteraceae</taxon>
        <taxon>Bradyrhizobium</taxon>
    </lineage>
</organism>
<dbReference type="PANTHER" id="PTHR30193:SF37">
    <property type="entry name" value="INNER MEMBRANE ABC TRANSPORTER PERMEASE PROTEIN YCJO"/>
    <property type="match status" value="1"/>
</dbReference>
<name>A0A0E4G0P8_9BRAD</name>
<evidence type="ECO:0000256" key="6">
    <source>
        <dbReference type="ARBA" id="ARBA00023136"/>
    </source>
</evidence>
<evidence type="ECO:0000259" key="8">
    <source>
        <dbReference type="PROSITE" id="PS50928"/>
    </source>
</evidence>
<dbReference type="EMBL" id="AP014685">
    <property type="protein sequence ID" value="BAR60947.1"/>
    <property type="molecule type" value="Genomic_DNA"/>
</dbReference>
<keyword evidence="2 7" id="KW-0813">Transport</keyword>
<dbReference type="InterPro" id="IPR051393">
    <property type="entry name" value="ABC_transporter_permease"/>
</dbReference>
<dbReference type="Gene3D" id="1.10.3720.10">
    <property type="entry name" value="MetI-like"/>
    <property type="match status" value="1"/>
</dbReference>
<keyword evidence="4 7" id="KW-0812">Transmembrane</keyword>
<feature type="transmembrane region" description="Helical" evidence="7">
    <location>
        <begin position="226"/>
        <end position="246"/>
    </location>
</feature>
<feature type="domain" description="ABC transmembrane type-1" evidence="8">
    <location>
        <begin position="86"/>
        <end position="299"/>
    </location>
</feature>
<keyword evidence="3" id="KW-1003">Cell membrane</keyword>
<comment type="subcellular location">
    <subcellularLocation>
        <location evidence="1 7">Cell membrane</location>
        <topology evidence="1 7">Multi-pass membrane protein</topology>
    </subcellularLocation>
</comment>
<dbReference type="Pfam" id="PF00528">
    <property type="entry name" value="BPD_transp_1"/>
    <property type="match status" value="1"/>
</dbReference>
<evidence type="ECO:0000256" key="2">
    <source>
        <dbReference type="ARBA" id="ARBA00022448"/>
    </source>
</evidence>
<feature type="transmembrane region" description="Helical" evidence="7">
    <location>
        <begin position="90"/>
        <end position="111"/>
    </location>
</feature>
<dbReference type="SUPFAM" id="SSF161098">
    <property type="entry name" value="MetI-like"/>
    <property type="match status" value="1"/>
</dbReference>
<dbReference type="GO" id="GO:0055085">
    <property type="term" value="P:transmembrane transport"/>
    <property type="evidence" value="ECO:0007669"/>
    <property type="project" value="InterPro"/>
</dbReference>
<keyword evidence="6 7" id="KW-0472">Membrane</keyword>
<evidence type="ECO:0000313" key="9">
    <source>
        <dbReference type="EMBL" id="BAR60947.1"/>
    </source>
</evidence>
<accession>A0A0E4G0P8</accession>
<sequence length="309" mass="34002">MTTVAAQITPLDAAPPASRQRWVERFAGLGFSAPAFILLVLTNLAPLAALAFLSFTNYELGALDFSFVGLKNFSAALQDPVIRRSVTNTLLYVAIVVPGGVLISLLVAILIHQRKRTRSLYEVIYFLPVTSTLIAMATMWQFLLHPTLGLINHTLKGLGFAETAFLSEPRLVIPTLAAIGIWQLVGFNMVLFLAGLSAIPRDLYEAVDIDGASHPIDRFLKVTWPMLGPTTMFVTVTTFITAFKIFDTVAVMTRGGPGGASEVLLYAIYLEGFQYFHMSYAATLTLVFLAFTLVFSVLQTFILDRRVHY</sequence>